<feature type="transmembrane region" description="Helical" evidence="6">
    <location>
        <begin position="363"/>
        <end position="384"/>
    </location>
</feature>
<dbReference type="PRINTS" id="PR00171">
    <property type="entry name" value="SUGRTRNSPORT"/>
</dbReference>
<feature type="region of interest" description="Disordered" evidence="5">
    <location>
        <begin position="1"/>
        <end position="42"/>
    </location>
</feature>
<dbReference type="InterPro" id="IPR005829">
    <property type="entry name" value="Sugar_transporter_CS"/>
</dbReference>
<evidence type="ECO:0000256" key="4">
    <source>
        <dbReference type="ARBA" id="ARBA00023136"/>
    </source>
</evidence>
<reference evidence="8 9" key="1">
    <citation type="submission" date="2023-09" db="EMBL/GenBank/DDBJ databases">
        <title>Nesidiocoris tenuis whole genome shotgun sequence.</title>
        <authorList>
            <person name="Shibata T."/>
            <person name="Shimoda M."/>
            <person name="Kobayashi T."/>
            <person name="Uehara T."/>
        </authorList>
    </citation>
    <scope>NUCLEOTIDE SEQUENCE [LARGE SCALE GENOMIC DNA]</scope>
    <source>
        <strain evidence="8 9">Japan</strain>
    </source>
</reference>
<keyword evidence="2 6" id="KW-0812">Transmembrane</keyword>
<organism evidence="8 9">
    <name type="scientific">Nesidiocoris tenuis</name>
    <dbReference type="NCBI Taxonomy" id="355587"/>
    <lineage>
        <taxon>Eukaryota</taxon>
        <taxon>Metazoa</taxon>
        <taxon>Ecdysozoa</taxon>
        <taxon>Arthropoda</taxon>
        <taxon>Hexapoda</taxon>
        <taxon>Insecta</taxon>
        <taxon>Pterygota</taxon>
        <taxon>Neoptera</taxon>
        <taxon>Paraneoptera</taxon>
        <taxon>Hemiptera</taxon>
        <taxon>Heteroptera</taxon>
        <taxon>Panheteroptera</taxon>
        <taxon>Cimicomorpha</taxon>
        <taxon>Miridae</taxon>
        <taxon>Dicyphina</taxon>
        <taxon>Nesidiocoris</taxon>
    </lineage>
</organism>
<evidence type="ECO:0000259" key="7">
    <source>
        <dbReference type="PROSITE" id="PS50850"/>
    </source>
</evidence>
<dbReference type="PROSITE" id="PS00217">
    <property type="entry name" value="SUGAR_TRANSPORT_2"/>
    <property type="match status" value="1"/>
</dbReference>
<dbReference type="InterPro" id="IPR020846">
    <property type="entry name" value="MFS_dom"/>
</dbReference>
<sequence>MDQAKTKGGEQTPEAGKASVATATSVNKKTRPGEKQIEQTQDITMDTTPASSRYQYLFGISAGFSAMTAGAWLGWPSSTINGLKEDEVLVGGDISTMVALMDFGNMLSPIPAGYFMDIVGRKLTLLATAVVYLISSASVIGFHNKWMIFLARMMAGIGKGIAFSVVPIYLAEIANVQIRGALSTMFIGFLNLGMFYGYIVGPHVNYTIFNLAILLTPISFLATFCFFPESPYYLLMKSREGAAKKSLIKYRQVQKGESDRMAKLEHELTEMSRRVEQDMKNKGRFIDLVSTSGNRRALLIISMLAFFQRSSGISPTLAYSTKMMPKTGGGLTIETYMIIFSGLLIIANYLALPLVDRIGRKPLLLISSITTGLCTLVTGIFYQLTNSGADLSAVQWIPYVTLVLFSITYSLGIGFLPSTLVGELFPTNVKSHAGAVSAIILAAVSFSVNKVFLEVSETFGNQMMYWYFTLACFLCAIFVQFFVFETRGKSFGEIQEILNSRNLVKCKLNSTKRLKCSIATSSKD</sequence>
<dbReference type="PROSITE" id="PS00216">
    <property type="entry name" value="SUGAR_TRANSPORT_1"/>
    <property type="match status" value="2"/>
</dbReference>
<dbReference type="InterPro" id="IPR036259">
    <property type="entry name" value="MFS_trans_sf"/>
</dbReference>
<evidence type="ECO:0000313" key="8">
    <source>
        <dbReference type="EMBL" id="BES93282.1"/>
    </source>
</evidence>
<dbReference type="Proteomes" id="UP001307889">
    <property type="component" value="Chromosome 4"/>
</dbReference>
<dbReference type="PANTHER" id="PTHR48021">
    <property type="match status" value="1"/>
</dbReference>
<dbReference type="Gene3D" id="1.20.1250.20">
    <property type="entry name" value="MFS general substrate transporter like domains"/>
    <property type="match status" value="1"/>
</dbReference>
<evidence type="ECO:0000256" key="5">
    <source>
        <dbReference type="SAM" id="MobiDB-lite"/>
    </source>
</evidence>
<feature type="transmembrane region" description="Helical" evidence="6">
    <location>
        <begin position="206"/>
        <end position="227"/>
    </location>
</feature>
<feature type="transmembrane region" description="Helical" evidence="6">
    <location>
        <begin position="464"/>
        <end position="484"/>
    </location>
</feature>
<dbReference type="EMBL" id="AP028912">
    <property type="protein sequence ID" value="BES93282.1"/>
    <property type="molecule type" value="Genomic_DNA"/>
</dbReference>
<feature type="transmembrane region" description="Helical" evidence="6">
    <location>
        <begin position="123"/>
        <end position="143"/>
    </location>
</feature>
<feature type="domain" description="Major facilitator superfamily (MFS) profile" evidence="7">
    <location>
        <begin position="47"/>
        <end position="487"/>
    </location>
</feature>
<feature type="transmembrane region" description="Helical" evidence="6">
    <location>
        <begin position="331"/>
        <end position="351"/>
    </location>
</feature>
<keyword evidence="4 6" id="KW-0472">Membrane</keyword>
<evidence type="ECO:0000256" key="1">
    <source>
        <dbReference type="ARBA" id="ARBA00004141"/>
    </source>
</evidence>
<dbReference type="InterPro" id="IPR050549">
    <property type="entry name" value="MFS_Trehalose_Transporter"/>
</dbReference>
<name>A0ABN7AM15_9HEMI</name>
<feature type="transmembrane region" description="Helical" evidence="6">
    <location>
        <begin position="54"/>
        <end position="74"/>
    </location>
</feature>
<dbReference type="PANTHER" id="PTHR48021:SF46">
    <property type="entry name" value="MAJOR FACILITATOR SUPERFAMILY (MFS) PROFILE DOMAIN-CONTAINING PROTEIN"/>
    <property type="match status" value="1"/>
</dbReference>
<dbReference type="InterPro" id="IPR003663">
    <property type="entry name" value="Sugar/inositol_transpt"/>
</dbReference>
<protein>
    <submittedName>
        <fullName evidence="8">Facilitated trehalose transporter Tret1-like</fullName>
    </submittedName>
</protein>
<evidence type="ECO:0000256" key="3">
    <source>
        <dbReference type="ARBA" id="ARBA00022989"/>
    </source>
</evidence>
<dbReference type="PROSITE" id="PS50850">
    <property type="entry name" value="MFS"/>
    <property type="match status" value="1"/>
</dbReference>
<keyword evidence="3 6" id="KW-1133">Transmembrane helix</keyword>
<evidence type="ECO:0000256" key="2">
    <source>
        <dbReference type="ARBA" id="ARBA00022692"/>
    </source>
</evidence>
<dbReference type="Pfam" id="PF00083">
    <property type="entry name" value="Sugar_tr"/>
    <property type="match status" value="1"/>
</dbReference>
<keyword evidence="9" id="KW-1185">Reference proteome</keyword>
<proteinExistence type="predicted"/>
<comment type="subcellular location">
    <subcellularLocation>
        <location evidence="1">Membrane</location>
        <topology evidence="1">Multi-pass membrane protein</topology>
    </subcellularLocation>
</comment>
<feature type="transmembrane region" description="Helical" evidence="6">
    <location>
        <begin position="149"/>
        <end position="170"/>
    </location>
</feature>
<dbReference type="InterPro" id="IPR005828">
    <property type="entry name" value="MFS_sugar_transport-like"/>
</dbReference>
<feature type="transmembrane region" description="Helical" evidence="6">
    <location>
        <begin position="396"/>
        <end position="421"/>
    </location>
</feature>
<feature type="transmembrane region" description="Helical" evidence="6">
    <location>
        <begin position="182"/>
        <end position="200"/>
    </location>
</feature>
<dbReference type="SUPFAM" id="SSF103473">
    <property type="entry name" value="MFS general substrate transporter"/>
    <property type="match status" value="1"/>
</dbReference>
<evidence type="ECO:0000256" key="6">
    <source>
        <dbReference type="SAM" id="Phobius"/>
    </source>
</evidence>
<accession>A0ABN7AM15</accession>
<evidence type="ECO:0000313" key="9">
    <source>
        <dbReference type="Proteomes" id="UP001307889"/>
    </source>
</evidence>
<feature type="transmembrane region" description="Helical" evidence="6">
    <location>
        <begin position="433"/>
        <end position="452"/>
    </location>
</feature>
<gene>
    <name evidence="8" type="ORF">NTJ_06091</name>
</gene>